<keyword evidence="5" id="KW-1185">Reference proteome</keyword>
<dbReference type="KEGG" id="pda:103702543"/>
<evidence type="ECO:0000256" key="2">
    <source>
        <dbReference type="ARBA" id="ARBA00023015"/>
    </source>
</evidence>
<reference evidence="6" key="2">
    <citation type="submission" date="2025-08" db="UniProtKB">
        <authorList>
            <consortium name="RefSeq"/>
        </authorList>
    </citation>
    <scope>IDENTIFICATION</scope>
    <source>
        <tissue evidence="6">Young leaves</tissue>
    </source>
</reference>
<dbReference type="InterPro" id="IPR040356">
    <property type="entry name" value="SPEAR"/>
</dbReference>
<proteinExistence type="predicted"/>
<organism evidence="5 6">
    <name type="scientific">Phoenix dactylifera</name>
    <name type="common">Date palm</name>
    <dbReference type="NCBI Taxonomy" id="42345"/>
    <lineage>
        <taxon>Eukaryota</taxon>
        <taxon>Viridiplantae</taxon>
        <taxon>Streptophyta</taxon>
        <taxon>Embryophyta</taxon>
        <taxon>Tracheophyta</taxon>
        <taxon>Spermatophyta</taxon>
        <taxon>Magnoliopsida</taxon>
        <taxon>Liliopsida</taxon>
        <taxon>Arecaceae</taxon>
        <taxon>Coryphoideae</taxon>
        <taxon>Phoeniceae</taxon>
        <taxon>Phoenix</taxon>
    </lineage>
</organism>
<sequence>MGGSLYGEMCLGNGRSGSSRRGKKSNSDQPKLPRRGLGVAQLEKIRLHNQMMAGYRASLHPPFHTNLSEEDARVHMGSPSSPHASSIATTSYLCGVHPNTMMKFGGSDITDIRFGDYHSGATASNNMMPPHHFVKPAVTLPLLTQTILEDSVQKNIQQDQCHSMGSICQNSDSGDSQELDLELKLSI</sequence>
<dbReference type="AlphaFoldDB" id="A0A8B8J1H9"/>
<dbReference type="GO" id="GO:0003700">
    <property type="term" value="F:DNA-binding transcription factor activity"/>
    <property type="evidence" value="ECO:0007669"/>
    <property type="project" value="InterPro"/>
</dbReference>
<keyword evidence="3" id="KW-0804">Transcription</keyword>
<dbReference type="GeneID" id="103702543"/>
<accession>A0A8B8J1H9</accession>
<keyword evidence="1" id="KW-0678">Repressor</keyword>
<evidence type="ECO:0000313" key="6">
    <source>
        <dbReference type="RefSeq" id="XP_026658536.2"/>
    </source>
</evidence>
<gene>
    <name evidence="6" type="primary">LOC103702543</name>
</gene>
<dbReference type="Proteomes" id="UP000228380">
    <property type="component" value="Chromosome 8"/>
</dbReference>
<feature type="region of interest" description="Disordered" evidence="4">
    <location>
        <begin position="11"/>
        <end position="37"/>
    </location>
</feature>
<dbReference type="PANTHER" id="PTHR33388">
    <property type="entry name" value="OS01G0212500 PROTEIN"/>
    <property type="match status" value="1"/>
</dbReference>
<evidence type="ECO:0000313" key="5">
    <source>
        <dbReference type="Proteomes" id="UP000228380"/>
    </source>
</evidence>
<protein>
    <submittedName>
        <fullName evidence="6">Protein SPEAR3</fullName>
    </submittedName>
</protein>
<dbReference type="RefSeq" id="XP_026658536.2">
    <property type="nucleotide sequence ID" value="XM_026802735.2"/>
</dbReference>
<evidence type="ECO:0000256" key="3">
    <source>
        <dbReference type="ARBA" id="ARBA00023163"/>
    </source>
</evidence>
<reference evidence="5" key="1">
    <citation type="journal article" date="2019" name="Nat. Commun.">
        <title>Genome-wide association mapping of date palm fruit traits.</title>
        <authorList>
            <person name="Hazzouri K.M."/>
            <person name="Gros-Balthazard M."/>
            <person name="Flowers J.M."/>
            <person name="Copetti D."/>
            <person name="Lemansour A."/>
            <person name="Lebrun M."/>
            <person name="Masmoudi K."/>
            <person name="Ferrand S."/>
            <person name="Dhar M.I."/>
            <person name="Fresquez Z.A."/>
            <person name="Rosas U."/>
            <person name="Zhang J."/>
            <person name="Talag J."/>
            <person name="Lee S."/>
            <person name="Kudrna D."/>
            <person name="Powell R.F."/>
            <person name="Leitch I.J."/>
            <person name="Krueger R.R."/>
            <person name="Wing R.A."/>
            <person name="Amiri K.M.A."/>
            <person name="Purugganan M.D."/>
        </authorList>
    </citation>
    <scope>NUCLEOTIDE SEQUENCE [LARGE SCALE GENOMIC DNA]</scope>
    <source>
        <strain evidence="5">cv. Khalas</strain>
    </source>
</reference>
<evidence type="ECO:0000256" key="1">
    <source>
        <dbReference type="ARBA" id="ARBA00022491"/>
    </source>
</evidence>
<dbReference type="OrthoDB" id="653455at2759"/>
<keyword evidence="2" id="KW-0805">Transcription regulation</keyword>
<dbReference type="PANTHER" id="PTHR33388:SF18">
    <property type="entry name" value="PROTEIN SPEAR1"/>
    <property type="match status" value="1"/>
</dbReference>
<evidence type="ECO:0000256" key="4">
    <source>
        <dbReference type="SAM" id="MobiDB-lite"/>
    </source>
</evidence>
<name>A0A8B8J1H9_PHODC</name>